<keyword evidence="4" id="KW-1185">Reference proteome</keyword>
<dbReference type="PANTHER" id="PTHR46137">
    <property type="entry name" value="OS05G0310600 PROTEIN"/>
    <property type="match status" value="1"/>
</dbReference>
<gene>
    <name evidence="3" type="ORF">BSL78_14048</name>
</gene>
<protein>
    <recommendedName>
        <fullName evidence="2">LRAT domain-containing protein</fullName>
    </recommendedName>
</protein>
<dbReference type="PANTHER" id="PTHR46137:SF3">
    <property type="entry name" value="OS05G0310600 PROTEIN"/>
    <property type="match status" value="1"/>
</dbReference>
<dbReference type="EMBL" id="MRZV01000482">
    <property type="protein sequence ID" value="PIK49077.1"/>
    <property type="molecule type" value="Genomic_DNA"/>
</dbReference>
<dbReference type="AlphaFoldDB" id="A0A2G8KM85"/>
<keyword evidence="1" id="KW-0472">Membrane</keyword>
<name>A0A2G8KM85_STIJA</name>
<dbReference type="PROSITE" id="PS51934">
    <property type="entry name" value="LRAT"/>
    <property type="match status" value="1"/>
</dbReference>
<evidence type="ECO:0000259" key="2">
    <source>
        <dbReference type="PROSITE" id="PS51934"/>
    </source>
</evidence>
<dbReference type="Gene3D" id="3.90.1720.10">
    <property type="entry name" value="endopeptidase domain like (from Nostoc punctiforme)"/>
    <property type="match status" value="1"/>
</dbReference>
<dbReference type="OrthoDB" id="421951at2759"/>
<feature type="transmembrane region" description="Helical" evidence="1">
    <location>
        <begin position="315"/>
        <end position="336"/>
    </location>
</feature>
<evidence type="ECO:0000313" key="4">
    <source>
        <dbReference type="Proteomes" id="UP000230750"/>
    </source>
</evidence>
<feature type="transmembrane region" description="Helical" evidence="1">
    <location>
        <begin position="270"/>
        <end position="295"/>
    </location>
</feature>
<dbReference type="Proteomes" id="UP000230750">
    <property type="component" value="Unassembled WGS sequence"/>
</dbReference>
<comment type="caution">
    <text evidence="3">The sequence shown here is derived from an EMBL/GenBank/DDBJ whole genome shotgun (WGS) entry which is preliminary data.</text>
</comment>
<evidence type="ECO:0000256" key="1">
    <source>
        <dbReference type="SAM" id="Phobius"/>
    </source>
</evidence>
<sequence>MTNFPAEGENVKGYYCLHCKEEWLSNSMNKNQLTTDEYKPVAHHSLPYFWFMQVSDTGSYIKWKNIDKTAGGLKPGDHVAWLRPFLGYWHHAIVEKVTDNYIEVIEWSCEVRSCRVRFSIARKIRKEWDLCGNCCYSPMYKAHYPEEVENQNPPELVLVRAKASIGSDGYCLLSDNCEHFASFCKTGLHRSNQVFQLKVSVKAWIRKIVAIFLHVLIEMSISEGIESAVKGKNWIGILCLVLFESAYLIVVIIMMWCHDSKQTDFIVKKHALLSAALKATAQSVMLVLFAILASVPLLDWFLKLGLVPKRTWIEIVFGILGGIIGNILGFFLFSFYPYPCCRNTI</sequence>
<accession>A0A2G8KM85</accession>
<dbReference type="InterPro" id="IPR007053">
    <property type="entry name" value="LRAT_dom"/>
</dbReference>
<dbReference type="Pfam" id="PF04970">
    <property type="entry name" value="LRAT"/>
    <property type="match status" value="1"/>
</dbReference>
<feature type="transmembrane region" description="Helical" evidence="1">
    <location>
        <begin position="234"/>
        <end position="258"/>
    </location>
</feature>
<evidence type="ECO:0000313" key="3">
    <source>
        <dbReference type="EMBL" id="PIK49077.1"/>
    </source>
</evidence>
<keyword evidence="1" id="KW-1133">Transmembrane helix</keyword>
<feature type="domain" description="LRAT" evidence="2">
    <location>
        <begin position="80"/>
        <end position="193"/>
    </location>
</feature>
<keyword evidence="1" id="KW-0812">Transmembrane</keyword>
<reference evidence="3 4" key="1">
    <citation type="journal article" date="2017" name="PLoS Biol.">
        <title>The sea cucumber genome provides insights into morphological evolution and visceral regeneration.</title>
        <authorList>
            <person name="Zhang X."/>
            <person name="Sun L."/>
            <person name="Yuan J."/>
            <person name="Sun Y."/>
            <person name="Gao Y."/>
            <person name="Zhang L."/>
            <person name="Li S."/>
            <person name="Dai H."/>
            <person name="Hamel J.F."/>
            <person name="Liu C."/>
            <person name="Yu Y."/>
            <person name="Liu S."/>
            <person name="Lin W."/>
            <person name="Guo K."/>
            <person name="Jin S."/>
            <person name="Xu P."/>
            <person name="Storey K.B."/>
            <person name="Huan P."/>
            <person name="Zhang T."/>
            <person name="Zhou Y."/>
            <person name="Zhang J."/>
            <person name="Lin C."/>
            <person name="Li X."/>
            <person name="Xing L."/>
            <person name="Huo D."/>
            <person name="Sun M."/>
            <person name="Wang L."/>
            <person name="Mercier A."/>
            <person name="Li F."/>
            <person name="Yang H."/>
            <person name="Xiang J."/>
        </authorList>
    </citation>
    <scope>NUCLEOTIDE SEQUENCE [LARGE SCALE GENOMIC DNA]</scope>
    <source>
        <strain evidence="3">Shaxun</strain>
        <tissue evidence="3">Muscle</tissue>
    </source>
</reference>
<organism evidence="3 4">
    <name type="scientific">Stichopus japonicus</name>
    <name type="common">Sea cucumber</name>
    <dbReference type="NCBI Taxonomy" id="307972"/>
    <lineage>
        <taxon>Eukaryota</taxon>
        <taxon>Metazoa</taxon>
        <taxon>Echinodermata</taxon>
        <taxon>Eleutherozoa</taxon>
        <taxon>Echinozoa</taxon>
        <taxon>Holothuroidea</taxon>
        <taxon>Aspidochirotacea</taxon>
        <taxon>Aspidochirotida</taxon>
        <taxon>Stichopodidae</taxon>
        <taxon>Apostichopus</taxon>
    </lineage>
</organism>
<proteinExistence type="predicted"/>